<accession>A0A4Z1K2A7</accession>
<dbReference type="AlphaFoldDB" id="A0A4Z1K2A7"/>
<evidence type="ECO:0000256" key="1">
    <source>
        <dbReference type="SAM" id="Coils"/>
    </source>
</evidence>
<feature type="coiled-coil region" evidence="1">
    <location>
        <begin position="281"/>
        <end position="313"/>
    </location>
</feature>
<comment type="caution">
    <text evidence="2">The sequence shown here is derived from an EMBL/GenBank/DDBJ whole genome shotgun (WGS) entry which is preliminary data.</text>
</comment>
<evidence type="ECO:0000313" key="2">
    <source>
        <dbReference type="EMBL" id="TGO80239.1"/>
    </source>
</evidence>
<protein>
    <submittedName>
        <fullName evidence="2">Uncharacterized protein</fullName>
    </submittedName>
</protein>
<dbReference type="Proteomes" id="UP000297229">
    <property type="component" value="Unassembled WGS sequence"/>
</dbReference>
<evidence type="ECO:0000313" key="3">
    <source>
        <dbReference type="Proteomes" id="UP000297229"/>
    </source>
</evidence>
<proteinExistence type="predicted"/>
<organism evidence="2 3">
    <name type="scientific">Botrytis elliptica</name>
    <dbReference type="NCBI Taxonomy" id="278938"/>
    <lineage>
        <taxon>Eukaryota</taxon>
        <taxon>Fungi</taxon>
        <taxon>Dikarya</taxon>
        <taxon>Ascomycota</taxon>
        <taxon>Pezizomycotina</taxon>
        <taxon>Leotiomycetes</taxon>
        <taxon>Helotiales</taxon>
        <taxon>Sclerotiniaceae</taxon>
        <taxon>Botrytis</taxon>
    </lineage>
</organism>
<gene>
    <name evidence="2" type="ORF">BELL_0011g00090</name>
</gene>
<dbReference type="EMBL" id="PQXM01000011">
    <property type="protein sequence ID" value="TGO80239.1"/>
    <property type="molecule type" value="Genomic_DNA"/>
</dbReference>
<name>A0A4Z1K2A7_9HELO</name>
<reference evidence="2 3" key="1">
    <citation type="submission" date="2017-12" db="EMBL/GenBank/DDBJ databases">
        <title>Comparative genomics of Botrytis spp.</title>
        <authorList>
            <person name="Valero-Jimenez C.A."/>
            <person name="Tapia P."/>
            <person name="Veloso J."/>
            <person name="Silva-Moreno E."/>
            <person name="Staats M."/>
            <person name="Valdes J.H."/>
            <person name="Van Kan J.A.L."/>
        </authorList>
    </citation>
    <scope>NUCLEOTIDE SEQUENCE [LARGE SCALE GENOMIC DNA]</scope>
    <source>
        <strain evidence="2 3">Be9601</strain>
    </source>
</reference>
<keyword evidence="1" id="KW-0175">Coiled coil</keyword>
<keyword evidence="3" id="KW-1185">Reference proteome</keyword>
<sequence>MFCSSGESERVVNKHLSKLAEFYSSSEGKVFAARSIAGSASDHLGVLYPQSSRNPITVAISQPQFNRDRGAFEGAIPLHRNKKFYAQKQACFRQKCFDRVHPTFRAQIFNLFMICRKAYLNIEGGALLYKTKTFRFLDPMTLSRILSRELVREAAPAVKTNGTFFPDYHGQAVLHNLCSIPELWKWNLKPKNVDNIKDFDIDVSGDDTWPSYFKFDGDKNGWHLVKKLYAMHTIKMSELVQRLMERYPYYRKRGVREQTSTRIEVIWVDVCEPILVPETALELLRKKNEKAEREKLETERLEKERLEEISEEQSRVRIV</sequence>